<evidence type="ECO:0000313" key="2">
    <source>
        <dbReference type="EMBL" id="KAF5317636.1"/>
    </source>
</evidence>
<dbReference type="Proteomes" id="UP000541558">
    <property type="component" value="Unassembled WGS sequence"/>
</dbReference>
<sequence length="108" mass="12099">MSITGTVIAELITIWIGVTKYRQSNSPLLSTFYRDGLFYFVLLGVLNVFWIKPTTSVSLILSTRMILQIRMHSGGAYGTDGRPLSDLDSTRIAAEQWQVRNATHTMST</sequence>
<protein>
    <submittedName>
        <fullName evidence="2">Uncharacterized protein</fullName>
    </submittedName>
</protein>
<keyword evidence="1" id="KW-0812">Transmembrane</keyword>
<accession>A0A8H5EZ39</accession>
<organism evidence="2 3">
    <name type="scientific">Ephemerocybe angulata</name>
    <dbReference type="NCBI Taxonomy" id="980116"/>
    <lineage>
        <taxon>Eukaryota</taxon>
        <taxon>Fungi</taxon>
        <taxon>Dikarya</taxon>
        <taxon>Basidiomycota</taxon>
        <taxon>Agaricomycotina</taxon>
        <taxon>Agaricomycetes</taxon>
        <taxon>Agaricomycetidae</taxon>
        <taxon>Agaricales</taxon>
        <taxon>Agaricineae</taxon>
        <taxon>Psathyrellaceae</taxon>
        <taxon>Ephemerocybe</taxon>
    </lineage>
</organism>
<keyword evidence="1" id="KW-1133">Transmembrane helix</keyword>
<keyword evidence="3" id="KW-1185">Reference proteome</keyword>
<name>A0A8H5EZ39_9AGAR</name>
<comment type="caution">
    <text evidence="2">The sequence shown here is derived from an EMBL/GenBank/DDBJ whole genome shotgun (WGS) entry which is preliminary data.</text>
</comment>
<evidence type="ECO:0000313" key="3">
    <source>
        <dbReference type="Proteomes" id="UP000541558"/>
    </source>
</evidence>
<evidence type="ECO:0000256" key="1">
    <source>
        <dbReference type="SAM" id="Phobius"/>
    </source>
</evidence>
<reference evidence="2 3" key="1">
    <citation type="journal article" date="2020" name="ISME J.">
        <title>Uncovering the hidden diversity of litter-decomposition mechanisms in mushroom-forming fungi.</title>
        <authorList>
            <person name="Floudas D."/>
            <person name="Bentzer J."/>
            <person name="Ahren D."/>
            <person name="Johansson T."/>
            <person name="Persson P."/>
            <person name="Tunlid A."/>
        </authorList>
    </citation>
    <scope>NUCLEOTIDE SEQUENCE [LARGE SCALE GENOMIC DNA]</scope>
    <source>
        <strain evidence="2 3">CBS 175.51</strain>
    </source>
</reference>
<keyword evidence="1" id="KW-0472">Membrane</keyword>
<gene>
    <name evidence="2" type="ORF">D9611_014968</name>
</gene>
<proteinExistence type="predicted"/>
<dbReference type="AlphaFoldDB" id="A0A8H5EZ39"/>
<dbReference type="OrthoDB" id="2958007at2759"/>
<feature type="transmembrane region" description="Helical" evidence="1">
    <location>
        <begin position="37"/>
        <end position="61"/>
    </location>
</feature>
<dbReference type="EMBL" id="JAACJK010000201">
    <property type="protein sequence ID" value="KAF5317636.1"/>
    <property type="molecule type" value="Genomic_DNA"/>
</dbReference>